<dbReference type="Gene3D" id="3.40.50.10240">
    <property type="entry name" value="Thiamin pyrophosphokinase, catalytic domain"/>
    <property type="match status" value="1"/>
</dbReference>
<comment type="pathway">
    <text evidence="5">Cofactor biosynthesis; 5,6,7,8-tetrahydromethanopterin biosynthesis.</text>
</comment>
<dbReference type="GO" id="GO:0003848">
    <property type="term" value="F:2-amino-4-hydroxy-6-hydroxymethyldihydropteridine diphosphokinase activity"/>
    <property type="evidence" value="ECO:0007669"/>
    <property type="project" value="UniProtKB-UniRule"/>
</dbReference>
<evidence type="ECO:0000256" key="3">
    <source>
        <dbReference type="ARBA" id="ARBA00022777"/>
    </source>
</evidence>
<comment type="cofactor">
    <cofactor evidence="5">
        <name>Mg(2+)</name>
        <dbReference type="ChEBI" id="CHEBI:18420"/>
    </cofactor>
</comment>
<dbReference type="GO" id="GO:0004788">
    <property type="term" value="F:thiamine diphosphokinase activity"/>
    <property type="evidence" value="ECO:0007669"/>
    <property type="project" value="InterPro"/>
</dbReference>
<reference evidence="7" key="1">
    <citation type="submission" date="2014-12" db="EMBL/GenBank/DDBJ databases">
        <authorList>
            <person name="Huang H.-H."/>
            <person name="Chen S.-C."/>
            <person name="Lai M.-C."/>
        </authorList>
    </citation>
    <scope>NUCLEOTIDE SEQUENCE</scope>
    <source>
        <strain evidence="7">K1F9705b</strain>
    </source>
</reference>
<feature type="domain" description="6-hydroxymethylpterin diphosphokinase MptE-like" evidence="6">
    <location>
        <begin position="31"/>
        <end position="182"/>
    </location>
</feature>
<name>A0A8J7W6R4_9EURY</name>
<dbReference type="OrthoDB" id="34207at2157"/>
<comment type="catalytic activity">
    <reaction evidence="5">
        <text>6-hydroxymethyl-7,8-dihydropterin + ATP = (7,8-dihydropterin-6-yl)methyl diphosphate + AMP + H(+)</text>
        <dbReference type="Rhea" id="RHEA:11412"/>
        <dbReference type="ChEBI" id="CHEBI:15378"/>
        <dbReference type="ChEBI" id="CHEBI:30616"/>
        <dbReference type="ChEBI" id="CHEBI:44841"/>
        <dbReference type="ChEBI" id="CHEBI:72950"/>
        <dbReference type="ChEBI" id="CHEBI:456215"/>
        <dbReference type="EC" id="2.7.6.3"/>
    </reaction>
</comment>
<dbReference type="EMBL" id="JWHL01000003">
    <property type="protein sequence ID" value="MBR1368573.1"/>
    <property type="molecule type" value="Genomic_DNA"/>
</dbReference>
<comment type="caution">
    <text evidence="7">The sequence shown here is derived from an EMBL/GenBank/DDBJ whole genome shotgun (WGS) entry which is preliminary data.</text>
</comment>
<dbReference type="GO" id="GO:0009229">
    <property type="term" value="P:thiamine diphosphate biosynthetic process"/>
    <property type="evidence" value="ECO:0007669"/>
    <property type="project" value="InterPro"/>
</dbReference>
<protein>
    <recommendedName>
        <fullName evidence="5">6-hydroxymethyl-7,8-dihydropterin pyrophosphokinase</fullName>
        <shortName evidence="5">HPPK</shortName>
        <ecNumber evidence="5">2.7.6.3</ecNumber>
    </recommendedName>
    <alternativeName>
        <fullName evidence="5">2-amino-4-hydroxy-6-hydroxymethyldihydropteridine pyrophosphokinase</fullName>
    </alternativeName>
    <alternativeName>
        <fullName evidence="5">6-hydroxymethyl-7,8-dihydropterin diphosphokinase</fullName>
        <shortName evidence="5">6-HMPDK</shortName>
    </alternativeName>
    <alternativeName>
        <fullName evidence="5">7,8-dihydro-6-hydroxymethylpterin diphosphokinase</fullName>
    </alternativeName>
    <alternativeName>
        <fullName evidence="5">7,8-dihydro-6-hydroxymethylpterin pyrophosphokinase</fullName>
        <shortName evidence="5">PPPK</shortName>
    </alternativeName>
</protein>
<dbReference type="GO" id="GO:0000287">
    <property type="term" value="F:magnesium ion binding"/>
    <property type="evidence" value="ECO:0007669"/>
    <property type="project" value="UniProtKB-UniRule"/>
</dbReference>
<keyword evidence="3 5" id="KW-0418">Kinase</keyword>
<accession>A0A8J7W6R4</accession>
<evidence type="ECO:0000256" key="4">
    <source>
        <dbReference type="ARBA" id="ARBA00022840"/>
    </source>
</evidence>
<dbReference type="GO" id="GO:2001118">
    <property type="term" value="P:tetrahydromethanopterin biosynthetic process"/>
    <property type="evidence" value="ECO:0007669"/>
    <property type="project" value="UniProtKB-UniRule"/>
</dbReference>
<evidence type="ECO:0000259" key="6">
    <source>
        <dbReference type="Pfam" id="PF01973"/>
    </source>
</evidence>
<evidence type="ECO:0000256" key="5">
    <source>
        <dbReference type="HAMAP-Rule" id="MF_02131"/>
    </source>
</evidence>
<comment type="similarity">
    <text evidence="5">Belongs to the archaeal 6-HMPDK family.</text>
</comment>
<evidence type="ECO:0000256" key="1">
    <source>
        <dbReference type="ARBA" id="ARBA00022679"/>
    </source>
</evidence>
<gene>
    <name evidence="5" type="primary">mptE</name>
    <name evidence="7" type="ORF">RJ53_03270</name>
</gene>
<dbReference type="PANTHER" id="PTHR39648">
    <property type="entry name" value="6-HYDROXYMETHYL-7,8-DIHYDROPTERIN PYROPHOSPHOKINASE"/>
    <property type="match status" value="1"/>
</dbReference>
<keyword evidence="2 5" id="KW-0547">Nucleotide-binding</keyword>
<dbReference type="InterPro" id="IPR027510">
    <property type="entry name" value="HMPDK_MptE"/>
</dbReference>
<dbReference type="InterPro" id="IPR036759">
    <property type="entry name" value="TPK_catalytic_sf"/>
</dbReference>
<dbReference type="GO" id="GO:0005524">
    <property type="term" value="F:ATP binding"/>
    <property type="evidence" value="ECO:0007669"/>
    <property type="project" value="UniProtKB-UniRule"/>
</dbReference>
<dbReference type="GO" id="GO:0016301">
    <property type="term" value="F:kinase activity"/>
    <property type="evidence" value="ECO:0007669"/>
    <property type="project" value="UniProtKB-KW"/>
</dbReference>
<dbReference type="AlphaFoldDB" id="A0A8J7W6R4"/>
<dbReference type="Pfam" id="PF01973">
    <property type="entry name" value="MptE-like"/>
    <property type="match status" value="1"/>
</dbReference>
<comment type="function">
    <text evidence="5">Catalyzes the transfer of diphosphate from ATP to 6-hydroxymethyl-7,8-dihydropterin (6-HMD), leading to 6-hydroxymethyl-7,8-dihydropterin diphosphate (6-HMDP).</text>
</comment>
<dbReference type="InterPro" id="IPR002826">
    <property type="entry name" value="MptE-like"/>
</dbReference>
<proteinExistence type="inferred from homology"/>
<keyword evidence="4 5" id="KW-0067">ATP-binding</keyword>
<keyword evidence="1 5" id="KW-0808">Transferase</keyword>
<keyword evidence="8" id="KW-1185">Reference proteome</keyword>
<evidence type="ECO:0000313" key="7">
    <source>
        <dbReference type="EMBL" id="MBR1368573.1"/>
    </source>
</evidence>
<dbReference type="EC" id="2.7.6.3" evidence="5"/>
<organism evidence="7 8">
    <name type="scientific">Methanocalculus chunghsingensis</name>
    <dbReference type="NCBI Taxonomy" id="156457"/>
    <lineage>
        <taxon>Archaea</taxon>
        <taxon>Methanobacteriati</taxon>
        <taxon>Methanobacteriota</taxon>
        <taxon>Stenosarchaea group</taxon>
        <taxon>Methanomicrobia</taxon>
        <taxon>Methanomicrobiales</taxon>
        <taxon>Methanocalculaceae</taxon>
        <taxon>Methanocalculus</taxon>
    </lineage>
</organism>
<dbReference type="UniPathway" id="UPA00065"/>
<dbReference type="Proteomes" id="UP000730161">
    <property type="component" value="Unassembled WGS sequence"/>
</dbReference>
<sequence>MRFEEFEPHYLEILDYFGFDREGDEEAARLLSELLDRDDLSLLRDRISGNVVTVCGNAEILREQLNDIEGVVIAADAAALVLYDAGILPDVIFTDLDGADDPFITMSDEGALIVVHAHGDNKPLLSRWVSRLKGPLVGTTQSRPFDGIHNFGGFTDGDRAVFAADALGAEKIIILGFDLSDTSVDPMKRGKLLWARKLLGMIGYDL</sequence>
<dbReference type="SUPFAM" id="SSF63999">
    <property type="entry name" value="Thiamin pyrophosphokinase, catalytic domain"/>
    <property type="match status" value="1"/>
</dbReference>
<dbReference type="HAMAP" id="MF_02131">
    <property type="entry name" value="HMPDK_arch"/>
    <property type="match status" value="1"/>
</dbReference>
<keyword evidence="5" id="KW-0460">Magnesium</keyword>
<dbReference type="RefSeq" id="WP_211530204.1">
    <property type="nucleotide sequence ID" value="NZ_JWHL01000003.1"/>
</dbReference>
<dbReference type="PANTHER" id="PTHR39648:SF1">
    <property type="entry name" value="6-HYDROXYMETHYL-7,8-DIHYDROPTERIN PYROPHOSPHOKINASE"/>
    <property type="match status" value="1"/>
</dbReference>
<evidence type="ECO:0000256" key="2">
    <source>
        <dbReference type="ARBA" id="ARBA00022741"/>
    </source>
</evidence>
<evidence type="ECO:0000313" key="8">
    <source>
        <dbReference type="Proteomes" id="UP000730161"/>
    </source>
</evidence>